<reference evidence="6" key="2">
    <citation type="submission" date="2021-04" db="EMBL/GenBank/DDBJ databases">
        <authorList>
            <person name="Gilroy R."/>
        </authorList>
    </citation>
    <scope>NUCLEOTIDE SEQUENCE</scope>
    <source>
        <strain evidence="6">811</strain>
    </source>
</reference>
<dbReference type="InterPro" id="IPR007561">
    <property type="entry name" value="Cell_div_SepF/SepF-rel"/>
</dbReference>
<protein>
    <submittedName>
        <fullName evidence="6">Cell division protein SepF</fullName>
    </submittedName>
</protein>
<dbReference type="PANTHER" id="PTHR35798">
    <property type="entry name" value="CELL DIVISION PROTEIN SEPF"/>
    <property type="match status" value="1"/>
</dbReference>
<feature type="region of interest" description="Disordered" evidence="5">
    <location>
        <begin position="1"/>
        <end position="31"/>
    </location>
</feature>
<keyword evidence="1 6" id="KW-0132">Cell division</keyword>
<reference evidence="6" key="1">
    <citation type="journal article" date="2021" name="PeerJ">
        <title>Extensive microbial diversity within the chicken gut microbiome revealed by metagenomics and culture.</title>
        <authorList>
            <person name="Gilroy R."/>
            <person name="Ravi A."/>
            <person name="Getino M."/>
            <person name="Pursley I."/>
            <person name="Horton D.L."/>
            <person name="Alikhan N.F."/>
            <person name="Baker D."/>
            <person name="Gharbi K."/>
            <person name="Hall N."/>
            <person name="Watson M."/>
            <person name="Adriaenssens E.M."/>
            <person name="Foster-Nyarko E."/>
            <person name="Jarju S."/>
            <person name="Secka A."/>
            <person name="Antonio M."/>
            <person name="Oren A."/>
            <person name="Chaudhuri R.R."/>
            <person name="La Ragione R."/>
            <person name="Hildebrand F."/>
            <person name="Pallen M.J."/>
        </authorList>
    </citation>
    <scope>NUCLEOTIDE SEQUENCE</scope>
    <source>
        <strain evidence="6">811</strain>
    </source>
</reference>
<dbReference type="InterPro" id="IPR023052">
    <property type="entry name" value="Cell_div_SepF"/>
</dbReference>
<dbReference type="EMBL" id="DXFX01000101">
    <property type="protein sequence ID" value="HIX08361.1"/>
    <property type="molecule type" value="Genomic_DNA"/>
</dbReference>
<accession>A0A9D1V913</accession>
<evidence type="ECO:0000256" key="2">
    <source>
        <dbReference type="ARBA" id="ARBA00023210"/>
    </source>
</evidence>
<dbReference type="InterPro" id="IPR038594">
    <property type="entry name" value="SepF-like_sf"/>
</dbReference>
<dbReference type="Pfam" id="PF04472">
    <property type="entry name" value="SepF"/>
    <property type="match status" value="1"/>
</dbReference>
<evidence type="ECO:0000313" key="7">
    <source>
        <dbReference type="Proteomes" id="UP000824204"/>
    </source>
</evidence>
<evidence type="ECO:0000256" key="3">
    <source>
        <dbReference type="ARBA" id="ARBA00023306"/>
    </source>
</evidence>
<gene>
    <name evidence="6" type="ORF">H9741_07820</name>
</gene>
<comment type="caution">
    <text evidence="6">The sequence shown here is derived from an EMBL/GenBank/DDBJ whole genome shotgun (WGS) entry which is preliminary data.</text>
</comment>
<evidence type="ECO:0000256" key="4">
    <source>
        <dbReference type="ARBA" id="ARBA00044936"/>
    </source>
</evidence>
<name>A0A9D1V913_9FIRM</name>
<dbReference type="GO" id="GO:0000917">
    <property type="term" value="P:division septum assembly"/>
    <property type="evidence" value="ECO:0007669"/>
    <property type="project" value="UniProtKB-KW"/>
</dbReference>
<evidence type="ECO:0000313" key="6">
    <source>
        <dbReference type="EMBL" id="HIX08361.1"/>
    </source>
</evidence>
<dbReference type="PANTHER" id="PTHR35798:SF1">
    <property type="entry name" value="CELL DIVISION PROTEIN SEPF"/>
    <property type="match status" value="1"/>
</dbReference>
<comment type="function">
    <text evidence="4">Cell division protein that is part of the divisome complex and is recruited early to the Z-ring. Probably stimulates Z-ring formation, perhaps through the cross-linking of FtsZ protofilaments. Its function overlaps with FtsA.</text>
</comment>
<sequence>MFERREKRGNPELPPRRRVEGAEGSKATQIRHPTSFADVEEIIDRFKEKQNVIVYLNEVNEATATRVKDILSGAIYALGGGMVMLQKDMYMFAPDGINQK</sequence>
<dbReference type="Gene3D" id="3.30.110.150">
    <property type="entry name" value="SepF-like protein"/>
    <property type="match status" value="1"/>
</dbReference>
<evidence type="ECO:0000256" key="5">
    <source>
        <dbReference type="SAM" id="MobiDB-lite"/>
    </source>
</evidence>
<feature type="compositionally biased region" description="Basic and acidic residues" evidence="5">
    <location>
        <begin position="1"/>
        <end position="23"/>
    </location>
</feature>
<dbReference type="AlphaFoldDB" id="A0A9D1V913"/>
<keyword evidence="3" id="KW-0131">Cell cycle</keyword>
<organism evidence="6 7">
    <name type="scientific">Candidatus Borkfalkia faecipullorum</name>
    <dbReference type="NCBI Taxonomy" id="2838510"/>
    <lineage>
        <taxon>Bacteria</taxon>
        <taxon>Bacillati</taxon>
        <taxon>Bacillota</taxon>
        <taxon>Clostridia</taxon>
        <taxon>Christensenellales</taxon>
        <taxon>Christensenellaceae</taxon>
        <taxon>Candidatus Borkfalkia</taxon>
    </lineage>
</organism>
<dbReference type="Proteomes" id="UP000824204">
    <property type="component" value="Unassembled WGS sequence"/>
</dbReference>
<keyword evidence="2" id="KW-0717">Septation</keyword>
<evidence type="ECO:0000256" key="1">
    <source>
        <dbReference type="ARBA" id="ARBA00022618"/>
    </source>
</evidence>
<proteinExistence type="predicted"/>